<organism evidence="2 3">
    <name type="scientific">Rhodotorula diobovata</name>
    <dbReference type="NCBI Taxonomy" id="5288"/>
    <lineage>
        <taxon>Eukaryota</taxon>
        <taxon>Fungi</taxon>
        <taxon>Dikarya</taxon>
        <taxon>Basidiomycota</taxon>
        <taxon>Pucciniomycotina</taxon>
        <taxon>Microbotryomycetes</taxon>
        <taxon>Sporidiobolales</taxon>
        <taxon>Sporidiobolaceae</taxon>
        <taxon>Rhodotorula</taxon>
    </lineage>
</organism>
<feature type="compositionally biased region" description="Basic and acidic residues" evidence="1">
    <location>
        <begin position="857"/>
        <end position="866"/>
    </location>
</feature>
<dbReference type="InterPro" id="IPR011989">
    <property type="entry name" value="ARM-like"/>
</dbReference>
<feature type="compositionally biased region" description="Basic and acidic residues" evidence="1">
    <location>
        <begin position="806"/>
        <end position="842"/>
    </location>
</feature>
<dbReference type="AlphaFoldDB" id="A0A5C5G3S1"/>
<feature type="compositionally biased region" description="Low complexity" evidence="1">
    <location>
        <begin position="448"/>
        <end position="460"/>
    </location>
</feature>
<comment type="caution">
    <text evidence="2">The sequence shown here is derived from an EMBL/GenBank/DDBJ whole genome shotgun (WGS) entry which is preliminary data.</text>
</comment>
<dbReference type="EMBL" id="SOZI01000024">
    <property type="protein sequence ID" value="TNY22531.1"/>
    <property type="molecule type" value="Genomic_DNA"/>
</dbReference>
<protein>
    <submittedName>
        <fullName evidence="2">Cell wall surface anchor family protein</fullName>
    </submittedName>
</protein>
<evidence type="ECO:0000256" key="1">
    <source>
        <dbReference type="SAM" id="MobiDB-lite"/>
    </source>
</evidence>
<dbReference type="SUPFAM" id="SSF48371">
    <property type="entry name" value="ARM repeat"/>
    <property type="match status" value="1"/>
</dbReference>
<feature type="region of interest" description="Disordered" evidence="1">
    <location>
        <begin position="437"/>
        <end position="461"/>
    </location>
</feature>
<feature type="region of interest" description="Disordered" evidence="1">
    <location>
        <begin position="775"/>
        <end position="896"/>
    </location>
</feature>
<feature type="compositionally biased region" description="Low complexity" evidence="1">
    <location>
        <begin position="775"/>
        <end position="805"/>
    </location>
</feature>
<name>A0A5C5G3S1_9BASI</name>
<accession>A0A5C5G3S1</accession>
<keyword evidence="3" id="KW-1185">Reference proteome</keyword>
<dbReference type="Gene3D" id="1.25.10.10">
    <property type="entry name" value="Leucine-rich Repeat Variant"/>
    <property type="match status" value="1"/>
</dbReference>
<sequence>MAAHAHLGPYASSTALSPQHYKLVHAVEQSHSNDETNRILGACLDKIKSSWTNRAPSTSTARHDLVLVLYARAQRVHVPGQPLVAADDELFDAAWALPVAVKLAGGGGQGSLVDRDMGYRACAELFSPLEPHPLKLLLVNTIRSDLYTPTGAHKAEARWAGALRAAANPSLASPELAPAIRERVIEFLLDPSYPDPIRRLALEALLSLLRCAHDIDSARSASLVAEARDVVLSLVLPPPPSLSSSGRSRPRSSSRHAPLSLSLLAALASALSPSSPLYPVLSEARQRVQLLVELCQRVLAASEGDDARRTRFKGVKGMWATERALKALRDELAQGEGKGEELDAQLEEEVAALVWEVVGKMLETANEASDGVTLTALSLVPLLSAEAVKTPKDASTLKLLLARLDTHLTSPSVPAAQLFALRALACLPPSTWATVPADDAKGKGKARATSPPAAASPSTAVHPWGQDAWRAILSGLDHPDSAAIRRATLALLRRVDGKLVEMQYERLMGTLAVPTSTPGDTAESSERSTSSVTSGRRGGKHVSRVLSRVLEVLPFLDPAPPPPSPPSSLPHAPRLLALLSRPELALAPTSVPPALVVPVLTAFEHAATEVQNEFARGVLRGGGRAWWGSVVAGLWVAGSVQALGEGEAGEAVELLGGWLALDDRSNADLVTLLQEPFLFALLRLLALHPSLPTPPSFSDDVARASIASVSPETSRLFALLQQCVTPSPSPADEHVRATLQHVGAHTRSSQLGDFGVALLSALGVPATPASAPLRYSYSPPRSSSPSASSPFPSAAPHPSRSTAALARERADLLRERSERGGTGAREGERVESVRTPRMRVGELGDEEMEEKGGAGAGEKEGERESQGGEEEVGETSGEPPADLLIELESLDPFRTA</sequence>
<dbReference type="Proteomes" id="UP000311382">
    <property type="component" value="Unassembled WGS sequence"/>
</dbReference>
<dbReference type="STRING" id="5288.A0A5C5G3S1"/>
<evidence type="ECO:0000313" key="2">
    <source>
        <dbReference type="EMBL" id="TNY22531.1"/>
    </source>
</evidence>
<dbReference type="InterPro" id="IPR016024">
    <property type="entry name" value="ARM-type_fold"/>
</dbReference>
<evidence type="ECO:0000313" key="3">
    <source>
        <dbReference type="Proteomes" id="UP000311382"/>
    </source>
</evidence>
<proteinExistence type="predicted"/>
<feature type="region of interest" description="Disordered" evidence="1">
    <location>
        <begin position="512"/>
        <end position="540"/>
    </location>
</feature>
<dbReference type="OrthoDB" id="2528125at2759"/>
<gene>
    <name evidence="2" type="ORF">DMC30DRAFT_415070</name>
</gene>
<reference evidence="2 3" key="1">
    <citation type="submission" date="2019-03" db="EMBL/GenBank/DDBJ databases">
        <title>Rhodosporidium diobovatum UCD-FST 08-225 genome sequencing, assembly, and annotation.</title>
        <authorList>
            <person name="Fakankun I.U."/>
            <person name="Fristensky B."/>
            <person name="Levin D.B."/>
        </authorList>
    </citation>
    <scope>NUCLEOTIDE SEQUENCE [LARGE SCALE GENOMIC DNA]</scope>
    <source>
        <strain evidence="2 3">UCD-FST 08-225</strain>
    </source>
</reference>